<dbReference type="Pfam" id="PF11162">
    <property type="entry name" value="DUF2946"/>
    <property type="match status" value="1"/>
</dbReference>
<name>B2II25_BEII9</name>
<evidence type="ECO:0000313" key="3">
    <source>
        <dbReference type="Proteomes" id="UP000001695"/>
    </source>
</evidence>
<reference evidence="3" key="1">
    <citation type="submission" date="2008-03" db="EMBL/GenBank/DDBJ databases">
        <title>Complete sequence of chromosome of Beijerinckia indica subsp. indica ATCC 9039.</title>
        <authorList>
            <consortium name="US DOE Joint Genome Institute"/>
            <person name="Copeland A."/>
            <person name="Lucas S."/>
            <person name="Lapidus A."/>
            <person name="Glavina del Rio T."/>
            <person name="Dalin E."/>
            <person name="Tice H."/>
            <person name="Bruce D."/>
            <person name="Goodwin L."/>
            <person name="Pitluck S."/>
            <person name="LaButti K."/>
            <person name="Schmutz J."/>
            <person name="Larimer F."/>
            <person name="Land M."/>
            <person name="Hauser L."/>
            <person name="Kyrpides N."/>
            <person name="Mikhailova N."/>
            <person name="Dunfield P.F."/>
            <person name="Dedysh S.N."/>
            <person name="Liesack W."/>
            <person name="Saw J.H."/>
            <person name="Alam M."/>
            <person name="Chen Y."/>
            <person name="Murrell J.C."/>
            <person name="Richardson P."/>
        </authorList>
    </citation>
    <scope>NUCLEOTIDE SEQUENCE [LARGE SCALE GENOMIC DNA]</scope>
    <source>
        <strain evidence="3">ATCC 9039 / DSM 1715 / NCIMB 8712</strain>
    </source>
</reference>
<accession>B2II25</accession>
<dbReference type="KEGG" id="bid:Bind_0964"/>
<dbReference type="InterPro" id="IPR021333">
    <property type="entry name" value="DUF2946"/>
</dbReference>
<dbReference type="Proteomes" id="UP000001695">
    <property type="component" value="Chromosome"/>
</dbReference>
<keyword evidence="3" id="KW-1185">Reference proteome</keyword>
<protein>
    <recommendedName>
        <fullName evidence="4">DUF2946 domain-containing protein</fullName>
    </recommendedName>
</protein>
<feature type="region of interest" description="Disordered" evidence="1">
    <location>
        <begin position="117"/>
        <end position="136"/>
    </location>
</feature>
<gene>
    <name evidence="2" type="ordered locus">Bind_0964</name>
</gene>
<proteinExistence type="predicted"/>
<evidence type="ECO:0000256" key="1">
    <source>
        <dbReference type="SAM" id="MobiDB-lite"/>
    </source>
</evidence>
<sequence>MGSRGNFWIALAVIGLLVIRMLSSGLALGSVMSAEAMSGEAGQTFAPVICSSHSHPPGTPSDQAPIHSHQTDCCTAECPMLGGGLLPAVFLALWLTIEPVQKPFFIVARGFGTLASASHSPPRTRAPPVNSPAEVG</sequence>
<dbReference type="RefSeq" id="WP_012383965.1">
    <property type="nucleotide sequence ID" value="NC_010581.1"/>
</dbReference>
<evidence type="ECO:0008006" key="4">
    <source>
        <dbReference type="Google" id="ProtNLM"/>
    </source>
</evidence>
<dbReference type="HOGENOM" id="CLU_1936837_0_0_5"/>
<evidence type="ECO:0000313" key="2">
    <source>
        <dbReference type="EMBL" id="ACB94608.1"/>
    </source>
</evidence>
<dbReference type="EMBL" id="CP001016">
    <property type="protein sequence ID" value="ACB94608.1"/>
    <property type="molecule type" value="Genomic_DNA"/>
</dbReference>
<reference evidence="2 3" key="2">
    <citation type="journal article" date="2010" name="J. Bacteriol.">
        <title>Complete genome sequence of Beijerinckia indica subsp. indica.</title>
        <authorList>
            <person name="Tamas I."/>
            <person name="Dedysh S.N."/>
            <person name="Liesack W."/>
            <person name="Stott M.B."/>
            <person name="Alam M."/>
            <person name="Murrell J.C."/>
            <person name="Dunfield P.F."/>
        </authorList>
    </citation>
    <scope>NUCLEOTIDE SEQUENCE [LARGE SCALE GENOMIC DNA]</scope>
    <source>
        <strain evidence="3">ATCC 9039 / DSM 1715 / NCIMB 8712</strain>
    </source>
</reference>
<dbReference type="AlphaFoldDB" id="B2II25"/>
<organism evidence="2 3">
    <name type="scientific">Beijerinckia indica subsp. indica (strain ATCC 9039 / DSM 1715 / NCIMB 8712)</name>
    <dbReference type="NCBI Taxonomy" id="395963"/>
    <lineage>
        <taxon>Bacteria</taxon>
        <taxon>Pseudomonadati</taxon>
        <taxon>Pseudomonadota</taxon>
        <taxon>Alphaproteobacteria</taxon>
        <taxon>Hyphomicrobiales</taxon>
        <taxon>Beijerinckiaceae</taxon>
        <taxon>Beijerinckia</taxon>
    </lineage>
</organism>